<dbReference type="Proteomes" id="UP000673383">
    <property type="component" value="Unassembled WGS sequence"/>
</dbReference>
<dbReference type="AlphaFoldDB" id="A0A8I1Y920"/>
<proteinExistence type="predicted"/>
<protein>
    <submittedName>
        <fullName evidence="1">Uncharacterized protein</fullName>
    </submittedName>
</protein>
<gene>
    <name evidence="1" type="ORF">JOH49_004233</name>
</gene>
<organism evidence="1 2">
    <name type="scientific">Bradyrhizobium elkanii</name>
    <dbReference type="NCBI Taxonomy" id="29448"/>
    <lineage>
        <taxon>Bacteria</taxon>
        <taxon>Pseudomonadati</taxon>
        <taxon>Pseudomonadota</taxon>
        <taxon>Alphaproteobacteria</taxon>
        <taxon>Hyphomicrobiales</taxon>
        <taxon>Nitrobacteraceae</taxon>
        <taxon>Bradyrhizobium</taxon>
    </lineage>
</organism>
<dbReference type="EMBL" id="JAFICZ010000001">
    <property type="protein sequence ID" value="MBP1294480.1"/>
    <property type="molecule type" value="Genomic_DNA"/>
</dbReference>
<comment type="caution">
    <text evidence="1">The sequence shown here is derived from an EMBL/GenBank/DDBJ whole genome shotgun (WGS) entry which is preliminary data.</text>
</comment>
<accession>A0A8I1Y920</accession>
<reference evidence="1" key="1">
    <citation type="submission" date="2021-02" db="EMBL/GenBank/DDBJ databases">
        <title>Genomic Encyclopedia of Type Strains, Phase IV (KMG-V): Genome sequencing to study the core and pangenomes of soil and plant-associated prokaryotes.</title>
        <authorList>
            <person name="Whitman W."/>
        </authorList>
    </citation>
    <scope>NUCLEOTIDE SEQUENCE</scope>
    <source>
        <strain evidence="1">USDA 406</strain>
    </source>
</reference>
<sequence length="36" mass="4126">MLDRLATKAHSKRVRIEPLLQSVEQILALPSRDPSR</sequence>
<name>A0A8I1Y920_BRAEL</name>
<evidence type="ECO:0000313" key="1">
    <source>
        <dbReference type="EMBL" id="MBP1294480.1"/>
    </source>
</evidence>
<evidence type="ECO:0000313" key="2">
    <source>
        <dbReference type="Proteomes" id="UP000673383"/>
    </source>
</evidence>